<proteinExistence type="predicted"/>
<dbReference type="RefSeq" id="WP_085266394.1">
    <property type="nucleotide sequence ID" value="NZ_LQPG01000039.1"/>
</dbReference>
<evidence type="ECO:0000313" key="4">
    <source>
        <dbReference type="Proteomes" id="UP000193866"/>
    </source>
</evidence>
<dbReference type="AlphaFoldDB" id="A0A1X1YAM5"/>
<evidence type="ECO:0000256" key="2">
    <source>
        <dbReference type="SAM" id="MobiDB-lite"/>
    </source>
</evidence>
<evidence type="ECO:0000256" key="1">
    <source>
        <dbReference type="SAM" id="Coils"/>
    </source>
</evidence>
<accession>A0A1X1YAM5</accession>
<dbReference type="OrthoDB" id="4639423at2"/>
<keyword evidence="4" id="KW-1185">Reference proteome</keyword>
<sequence length="141" mass="15645">MSAPRSIDGLRKSTDERRTTARKKITDALRDMKRKGMVINTNAVARYANVARKTIYNHPDLFDKIQAARTAPRPRLSAPTDDPGSQSSIVAALREQLRTVKHQYETELTTRRAEIKQLNADLAAAHGEIHRLRSAGAGNSA</sequence>
<dbReference type="Proteomes" id="UP000193866">
    <property type="component" value="Unassembled WGS sequence"/>
</dbReference>
<reference evidence="3 4" key="1">
    <citation type="submission" date="2016-01" db="EMBL/GenBank/DDBJ databases">
        <title>The new phylogeny of the genus Mycobacterium.</title>
        <authorList>
            <person name="Tarcisio F."/>
            <person name="Conor M."/>
            <person name="Antonella G."/>
            <person name="Elisabetta G."/>
            <person name="Giulia F.S."/>
            <person name="Sara T."/>
            <person name="Anna F."/>
            <person name="Clotilde B."/>
            <person name="Roberto B."/>
            <person name="Veronica D.S."/>
            <person name="Fabio R."/>
            <person name="Monica P."/>
            <person name="Olivier J."/>
            <person name="Enrico T."/>
            <person name="Nicola S."/>
        </authorList>
    </citation>
    <scope>NUCLEOTIDE SEQUENCE [LARGE SCALE GENOMIC DNA]</scope>
    <source>
        <strain evidence="3 4">DSM 45394</strain>
    </source>
</reference>
<comment type="caution">
    <text evidence="3">The sequence shown here is derived from an EMBL/GenBank/DDBJ whole genome shotgun (WGS) entry which is preliminary data.</text>
</comment>
<feature type="region of interest" description="Disordered" evidence="2">
    <location>
        <begin position="66"/>
        <end position="87"/>
    </location>
</feature>
<feature type="compositionally biased region" description="Basic and acidic residues" evidence="2">
    <location>
        <begin position="8"/>
        <end position="23"/>
    </location>
</feature>
<organism evidence="3 4">
    <name type="scientific">Mycolicibacter longobardus</name>
    <dbReference type="NCBI Taxonomy" id="1108812"/>
    <lineage>
        <taxon>Bacteria</taxon>
        <taxon>Bacillati</taxon>
        <taxon>Actinomycetota</taxon>
        <taxon>Actinomycetes</taxon>
        <taxon>Mycobacteriales</taxon>
        <taxon>Mycobacteriaceae</taxon>
        <taxon>Mycolicibacter</taxon>
    </lineage>
</organism>
<name>A0A1X1YAM5_9MYCO</name>
<evidence type="ECO:0000313" key="3">
    <source>
        <dbReference type="EMBL" id="ORW08116.1"/>
    </source>
</evidence>
<dbReference type="EMBL" id="LQPG01000039">
    <property type="protein sequence ID" value="ORW08116.1"/>
    <property type="molecule type" value="Genomic_DNA"/>
</dbReference>
<feature type="region of interest" description="Disordered" evidence="2">
    <location>
        <begin position="1"/>
        <end position="23"/>
    </location>
</feature>
<protein>
    <submittedName>
        <fullName evidence="3">Transposase</fullName>
    </submittedName>
</protein>
<feature type="coiled-coil region" evidence="1">
    <location>
        <begin position="101"/>
        <end position="135"/>
    </location>
</feature>
<gene>
    <name evidence="3" type="ORF">AWC16_20520</name>
</gene>
<dbReference type="STRING" id="1108812.AWC16_20520"/>
<keyword evidence="1" id="KW-0175">Coiled coil</keyword>